<dbReference type="EMBL" id="JACBZT010000001">
    <property type="protein sequence ID" value="NYJ05200.1"/>
    <property type="molecule type" value="Genomic_DNA"/>
</dbReference>
<dbReference type="Pfam" id="PF01243">
    <property type="entry name" value="PNPOx_N"/>
    <property type="match status" value="1"/>
</dbReference>
<dbReference type="AlphaFoldDB" id="A0A853CBB2"/>
<evidence type="ECO:0000313" key="3">
    <source>
        <dbReference type="EMBL" id="NYJ05200.1"/>
    </source>
</evidence>
<keyword evidence="4" id="KW-1185">Reference proteome</keyword>
<feature type="domain" description="Pyridoxamine 5'-phosphate oxidase N-terminal" evidence="2">
    <location>
        <begin position="9"/>
        <end position="126"/>
    </location>
</feature>
<dbReference type="InterPro" id="IPR011576">
    <property type="entry name" value="Pyridox_Oxase_N"/>
</dbReference>
<protein>
    <submittedName>
        <fullName evidence="3">PPOX class probable F420-dependent enzyme</fullName>
    </submittedName>
</protein>
<organism evidence="3 4">
    <name type="scientific">Petropleomorpha daqingensis</name>
    <dbReference type="NCBI Taxonomy" id="2026353"/>
    <lineage>
        <taxon>Bacteria</taxon>
        <taxon>Bacillati</taxon>
        <taxon>Actinomycetota</taxon>
        <taxon>Actinomycetes</taxon>
        <taxon>Geodermatophilales</taxon>
        <taxon>Geodermatophilaceae</taxon>
        <taxon>Petropleomorpha</taxon>
    </lineage>
</organism>
<dbReference type="NCBIfam" id="TIGR03618">
    <property type="entry name" value="Rv1155_F420"/>
    <property type="match status" value="1"/>
</dbReference>
<dbReference type="InterPro" id="IPR019920">
    <property type="entry name" value="F420-binding_dom_put"/>
</dbReference>
<dbReference type="RefSeq" id="WP_179715818.1">
    <property type="nucleotide sequence ID" value="NZ_JACBZT010000001.1"/>
</dbReference>
<dbReference type="Proteomes" id="UP000541969">
    <property type="component" value="Unassembled WGS sequence"/>
</dbReference>
<proteinExistence type="predicted"/>
<dbReference type="Gene3D" id="2.30.110.10">
    <property type="entry name" value="Electron Transport, Fmn-binding Protein, Chain A"/>
    <property type="match status" value="1"/>
</dbReference>
<dbReference type="PANTHER" id="PTHR35176:SF6">
    <property type="entry name" value="HEME OXYGENASE HI_0854-RELATED"/>
    <property type="match status" value="1"/>
</dbReference>
<evidence type="ECO:0000256" key="1">
    <source>
        <dbReference type="ARBA" id="ARBA00023002"/>
    </source>
</evidence>
<keyword evidence="1" id="KW-0560">Oxidoreductase</keyword>
<comment type="caution">
    <text evidence="3">The sequence shown here is derived from an EMBL/GenBank/DDBJ whole genome shotgun (WGS) entry which is preliminary data.</text>
</comment>
<dbReference type="GO" id="GO:0005829">
    <property type="term" value="C:cytosol"/>
    <property type="evidence" value="ECO:0007669"/>
    <property type="project" value="TreeGrafter"/>
</dbReference>
<dbReference type="SUPFAM" id="SSF50475">
    <property type="entry name" value="FMN-binding split barrel"/>
    <property type="match status" value="1"/>
</dbReference>
<evidence type="ECO:0000313" key="4">
    <source>
        <dbReference type="Proteomes" id="UP000541969"/>
    </source>
</evidence>
<dbReference type="InterPro" id="IPR052019">
    <property type="entry name" value="F420H2_bilvrd_red/Heme_oxyg"/>
</dbReference>
<dbReference type="GO" id="GO:0016627">
    <property type="term" value="F:oxidoreductase activity, acting on the CH-CH group of donors"/>
    <property type="evidence" value="ECO:0007669"/>
    <property type="project" value="TreeGrafter"/>
</dbReference>
<name>A0A853CBB2_9ACTN</name>
<dbReference type="PANTHER" id="PTHR35176">
    <property type="entry name" value="HEME OXYGENASE HI_0854-RELATED"/>
    <property type="match status" value="1"/>
</dbReference>
<gene>
    <name evidence="3" type="ORF">GGQ55_001478</name>
</gene>
<evidence type="ECO:0000259" key="2">
    <source>
        <dbReference type="Pfam" id="PF01243"/>
    </source>
</evidence>
<accession>A0A853CBB2</accession>
<dbReference type="InterPro" id="IPR012349">
    <property type="entry name" value="Split_barrel_FMN-bd"/>
</dbReference>
<sequence length="131" mass="15011">MTLPDGLIDLLRRPSPCFLATLMPDGSPQMTQTWVDTDGTHVLVNTVDRHQKVRNMRRDPRVAVNVTDPDDPSRYFEVRGRVVDVTEDGAREHIDELSHRYMGRPYPWFGGRDQVRLLVRIAPEKVTSPFG</sequence>
<dbReference type="GO" id="GO:0070967">
    <property type="term" value="F:coenzyme F420 binding"/>
    <property type="evidence" value="ECO:0007669"/>
    <property type="project" value="TreeGrafter"/>
</dbReference>
<reference evidence="3 4" key="1">
    <citation type="submission" date="2020-07" db="EMBL/GenBank/DDBJ databases">
        <title>Sequencing the genomes of 1000 actinobacteria strains.</title>
        <authorList>
            <person name="Klenk H.-P."/>
        </authorList>
    </citation>
    <scope>NUCLEOTIDE SEQUENCE [LARGE SCALE GENOMIC DNA]</scope>
    <source>
        <strain evidence="3 4">DSM 104001</strain>
    </source>
</reference>